<evidence type="ECO:0000256" key="1">
    <source>
        <dbReference type="ARBA" id="ARBA00004141"/>
    </source>
</evidence>
<keyword evidence="2 5" id="KW-0812">Transmembrane</keyword>
<keyword evidence="3 5" id="KW-1133">Transmembrane helix</keyword>
<dbReference type="GO" id="GO:0016020">
    <property type="term" value="C:membrane"/>
    <property type="evidence" value="ECO:0007669"/>
    <property type="project" value="UniProtKB-SubCell"/>
</dbReference>
<comment type="subcellular location">
    <subcellularLocation>
        <location evidence="1">Membrane</location>
        <topology evidence="1">Multi-pass membrane protein</topology>
    </subcellularLocation>
</comment>
<dbReference type="InterPro" id="IPR037185">
    <property type="entry name" value="EmrE-like"/>
</dbReference>
<dbReference type="Pfam" id="PF00892">
    <property type="entry name" value="EamA"/>
    <property type="match status" value="2"/>
</dbReference>
<feature type="transmembrane region" description="Helical" evidence="5">
    <location>
        <begin position="96"/>
        <end position="113"/>
    </location>
</feature>
<dbReference type="PaxDb" id="269797-Mbar_A1323"/>
<dbReference type="PANTHER" id="PTHR32322:SF2">
    <property type="entry name" value="EAMA DOMAIN-CONTAINING PROTEIN"/>
    <property type="match status" value="1"/>
</dbReference>
<dbReference type="eggNOG" id="arCOG00272">
    <property type="taxonomic scope" value="Archaea"/>
</dbReference>
<dbReference type="Gene3D" id="1.10.3730.20">
    <property type="match status" value="1"/>
</dbReference>
<dbReference type="STRING" id="269797.Mbar_A1323"/>
<organism evidence="7">
    <name type="scientific">Methanosarcina barkeri (strain Fusaro / DSM 804)</name>
    <dbReference type="NCBI Taxonomy" id="269797"/>
    <lineage>
        <taxon>Archaea</taxon>
        <taxon>Methanobacteriati</taxon>
        <taxon>Methanobacteriota</taxon>
        <taxon>Stenosarchaea group</taxon>
        <taxon>Methanomicrobia</taxon>
        <taxon>Methanosarcinales</taxon>
        <taxon>Methanosarcinaceae</taxon>
        <taxon>Methanosarcina</taxon>
    </lineage>
</organism>
<feature type="domain" description="EamA" evidence="6">
    <location>
        <begin position="161"/>
        <end position="288"/>
    </location>
</feature>
<dbReference type="PANTHER" id="PTHR32322">
    <property type="entry name" value="INNER MEMBRANE TRANSPORTER"/>
    <property type="match status" value="1"/>
</dbReference>
<reference evidence="7" key="1">
    <citation type="submission" date="2006-06" db="EMBL/GenBank/DDBJ databases">
        <title>Complete sequence of chromosome 1 of Methanosarcina barkeri str. fusaro.</title>
        <authorList>
            <person name="Copeland A."/>
            <person name="Lucas S."/>
            <person name="Lapidus A."/>
            <person name="Barry K."/>
            <person name="Detter J.C."/>
            <person name="Glavina T."/>
            <person name="Hammon N."/>
            <person name="Israni S."/>
            <person name="Pitluck S."/>
            <person name="Goodwin L.A."/>
            <person name="Saunders E.H."/>
            <person name="Schmutz J."/>
            <person name="Larimer F."/>
            <person name="Land M."/>
            <person name="Anderson I."/>
            <person name="Richardson P."/>
        </authorList>
    </citation>
    <scope>NUCLEOTIDE SEQUENCE</scope>
    <source>
        <strain evidence="7">Fusaro</strain>
    </source>
</reference>
<dbReference type="InterPro" id="IPR050638">
    <property type="entry name" value="AA-Vitamin_Transporters"/>
</dbReference>
<dbReference type="EMBL" id="CP000099">
    <property type="protein sequence ID" value="AAZ70285.1"/>
    <property type="molecule type" value="Genomic_DNA"/>
</dbReference>
<evidence type="ECO:0000256" key="5">
    <source>
        <dbReference type="SAM" id="Phobius"/>
    </source>
</evidence>
<evidence type="ECO:0000256" key="3">
    <source>
        <dbReference type="ARBA" id="ARBA00022989"/>
    </source>
</evidence>
<dbReference type="SUPFAM" id="SSF103481">
    <property type="entry name" value="Multidrug resistance efflux transporter EmrE"/>
    <property type="match status" value="2"/>
</dbReference>
<evidence type="ECO:0000256" key="4">
    <source>
        <dbReference type="ARBA" id="ARBA00023136"/>
    </source>
</evidence>
<proteinExistence type="predicted"/>
<dbReference type="InterPro" id="IPR000620">
    <property type="entry name" value="EamA_dom"/>
</dbReference>
<accession>Q46CV7</accession>
<dbReference type="HOGENOM" id="CLU_060016_1_0_2"/>
<evidence type="ECO:0000313" key="7">
    <source>
        <dbReference type="EMBL" id="AAZ70285.1"/>
    </source>
</evidence>
<protein>
    <recommendedName>
        <fullName evidence="6">EamA domain-containing protein</fullName>
    </recommendedName>
</protein>
<feature type="transmembrane region" description="Helical" evidence="5">
    <location>
        <begin position="225"/>
        <end position="248"/>
    </location>
</feature>
<dbReference type="OrthoDB" id="358996at2157"/>
<evidence type="ECO:0000259" key="6">
    <source>
        <dbReference type="Pfam" id="PF00892"/>
    </source>
</evidence>
<feature type="domain" description="EamA" evidence="6">
    <location>
        <begin position="6"/>
        <end position="137"/>
    </location>
</feature>
<feature type="transmembrane region" description="Helical" evidence="5">
    <location>
        <begin position="185"/>
        <end position="204"/>
    </location>
</feature>
<name>Q46CV7_METBF</name>
<feature type="transmembrane region" description="Helical" evidence="5">
    <location>
        <begin position="273"/>
        <end position="290"/>
    </location>
</feature>
<keyword evidence="4 5" id="KW-0472">Membrane</keyword>
<evidence type="ECO:0000256" key="2">
    <source>
        <dbReference type="ARBA" id="ARBA00022692"/>
    </source>
</evidence>
<feature type="transmembrane region" description="Helical" evidence="5">
    <location>
        <begin position="65"/>
        <end position="84"/>
    </location>
</feature>
<dbReference type="KEGG" id="mba:Mbar_A1323"/>
<dbReference type="AlphaFoldDB" id="Q46CV7"/>
<feature type="transmembrane region" description="Helical" evidence="5">
    <location>
        <begin position="36"/>
        <end position="59"/>
    </location>
</feature>
<feature type="transmembrane region" description="Helical" evidence="5">
    <location>
        <begin position="119"/>
        <end position="140"/>
    </location>
</feature>
<gene>
    <name evidence="7" type="ordered locus">Mbar_A1323</name>
</gene>
<sequence>MENMMLWLAFAILTAFSESIKDVLNKRLLTQVNEYLLAWSLVLFALPWLVLSLFFTGIPPLKTEFWSYLIIDSILNIVANLLYIRAIKHGDLSSTVPIINFTPLFLIVTSPLILGERLNIFGCIGVLLVLTGSYFINFQVRDKGYLYPFHMLLKEKGPRTMLCVALIWSITSTMDKIGVINSSSFFWAISLNICIFALMSLFLLHNSKVDSKKINHNLKDFVFLGFFYALGWLAQMTAISLISVAYVISIKRSSTLISVILGYLLFKESNIKWRLPGATIMFVGFLVLALS</sequence>